<organism evidence="2">
    <name type="scientific">Aplanochytrium stocchinoi</name>
    <dbReference type="NCBI Taxonomy" id="215587"/>
    <lineage>
        <taxon>Eukaryota</taxon>
        <taxon>Sar</taxon>
        <taxon>Stramenopiles</taxon>
        <taxon>Bigyra</taxon>
        <taxon>Labyrinthulomycetes</taxon>
        <taxon>Thraustochytrida</taxon>
        <taxon>Thraustochytriidae</taxon>
        <taxon>Aplanochytrium</taxon>
    </lineage>
</organism>
<dbReference type="AlphaFoldDB" id="A0A7S3PHQ9"/>
<dbReference type="EMBL" id="HBIN01010614">
    <property type="protein sequence ID" value="CAE0437686.1"/>
    <property type="molecule type" value="Transcribed_RNA"/>
</dbReference>
<feature type="region of interest" description="Disordered" evidence="1">
    <location>
        <begin position="1"/>
        <end position="23"/>
    </location>
</feature>
<dbReference type="PROSITE" id="PS00018">
    <property type="entry name" value="EF_HAND_1"/>
    <property type="match status" value="1"/>
</dbReference>
<feature type="compositionally biased region" description="Basic and acidic residues" evidence="1">
    <location>
        <begin position="208"/>
        <end position="235"/>
    </location>
</feature>
<accession>A0A7S3PHQ9</accession>
<name>A0A7S3PHQ9_9STRA</name>
<reference evidence="2" key="1">
    <citation type="submission" date="2021-01" db="EMBL/GenBank/DDBJ databases">
        <authorList>
            <person name="Corre E."/>
            <person name="Pelletier E."/>
            <person name="Niang G."/>
            <person name="Scheremetjew M."/>
            <person name="Finn R."/>
            <person name="Kale V."/>
            <person name="Holt S."/>
            <person name="Cochrane G."/>
            <person name="Meng A."/>
            <person name="Brown T."/>
            <person name="Cohen L."/>
        </authorList>
    </citation>
    <scope>NUCLEOTIDE SEQUENCE</scope>
    <source>
        <strain evidence="2">GSBS06</strain>
    </source>
</reference>
<dbReference type="InterPro" id="IPR018247">
    <property type="entry name" value="EF_Hand_1_Ca_BS"/>
</dbReference>
<evidence type="ECO:0000313" key="2">
    <source>
        <dbReference type="EMBL" id="CAE0437686.1"/>
    </source>
</evidence>
<evidence type="ECO:0000256" key="1">
    <source>
        <dbReference type="SAM" id="MobiDB-lite"/>
    </source>
</evidence>
<sequence length="268" mass="31291">MSELKDDHPIFSGSTQTLEQREKEIKEEVRTKLKRVQELRHALKNCDILANLYNEETEEQWELYQEEMATRSSKSKANYLNEGKRHESNSANAKIRTEELKKLFQNSAQHNPHLGYPVLGKGVMISVTGEFYRKFGKGRQGMSPKEWREKILRTVNEAFTGGSVNTKTGTFTPFDHDEDGCLDLQDFIRFFTYVDKQISQEPNSRHPHKEEESRISRSPETKDTTERKEEDKPKEEFSYKHVFVDTLSARKPIRIGWKEETLDSNDSI</sequence>
<protein>
    <submittedName>
        <fullName evidence="2">Uncharacterized protein</fullName>
    </submittedName>
</protein>
<feature type="region of interest" description="Disordered" evidence="1">
    <location>
        <begin position="199"/>
        <end position="235"/>
    </location>
</feature>
<gene>
    <name evidence="2" type="ORF">ASTO00021_LOCUS7943</name>
</gene>
<proteinExistence type="predicted"/>